<evidence type="ECO:0000313" key="3">
    <source>
        <dbReference type="Proteomes" id="UP000031668"/>
    </source>
</evidence>
<organism evidence="2 3">
    <name type="scientific">Thelohanellus kitauei</name>
    <name type="common">Myxosporean</name>
    <dbReference type="NCBI Taxonomy" id="669202"/>
    <lineage>
        <taxon>Eukaryota</taxon>
        <taxon>Metazoa</taxon>
        <taxon>Cnidaria</taxon>
        <taxon>Myxozoa</taxon>
        <taxon>Myxosporea</taxon>
        <taxon>Bivalvulida</taxon>
        <taxon>Platysporina</taxon>
        <taxon>Myxobolidae</taxon>
        <taxon>Thelohanellus</taxon>
    </lineage>
</organism>
<comment type="caution">
    <text evidence="2">The sequence shown here is derived from an EMBL/GenBank/DDBJ whole genome shotgun (WGS) entry which is preliminary data.</text>
</comment>
<feature type="region of interest" description="Disordered" evidence="1">
    <location>
        <begin position="55"/>
        <end position="76"/>
    </location>
</feature>
<feature type="region of interest" description="Disordered" evidence="1">
    <location>
        <begin position="383"/>
        <end position="410"/>
    </location>
</feature>
<proteinExistence type="predicted"/>
<evidence type="ECO:0000256" key="1">
    <source>
        <dbReference type="SAM" id="MobiDB-lite"/>
    </source>
</evidence>
<evidence type="ECO:0000313" key="2">
    <source>
        <dbReference type="EMBL" id="KII73484.1"/>
    </source>
</evidence>
<protein>
    <submittedName>
        <fullName evidence="2">Uncharacterized protein</fullName>
    </submittedName>
</protein>
<name>A0A0C2J6N8_THEKT</name>
<dbReference type="PROSITE" id="PS00018">
    <property type="entry name" value="EF_HAND_1"/>
    <property type="match status" value="1"/>
</dbReference>
<dbReference type="InterPro" id="IPR018247">
    <property type="entry name" value="EF_Hand_1_Ca_BS"/>
</dbReference>
<feature type="compositionally biased region" description="Polar residues" evidence="1">
    <location>
        <begin position="55"/>
        <end position="64"/>
    </location>
</feature>
<sequence>MKIESKILQADDTDQTVNSQKYKFNDSTLSETGEKDQNVTFPGNINLEQITNSATKLPNSSQTQKSHESNISEIGSGDQTVTINVKINLEQNTSYEIKSTNPFTSPSNTNELNESTLSKTVGDQTGISHTKQFNESPLSETDAADQIVKTQTNKLNESTLSETDAANQTVKSQVNQNVKQNSESVTKLTNSFASTLNVIPFMKRYTNQIGQIYPKRVPKIRLKSYMYTNKLYESPLTETDAADQAVTSQIYKLNESNLWTTDVSDQTVFSQTNKFNESNISLTDVKDPTVSTQKNELYHSINLGNWCQESDCNITSKDKSQTDYEYLDKINKNGLKESTLSKTDVKDATGTLETYKYNDSNISETASGQTDTSNVQINHTYNTNYETKSKNSLRKRRDTNKFNDSNISETVGGQTEISQAYLIDNNKGRSKYDTNKEKLLQALELHLAMTRLSERAIEILKNKIIQLNSMYAKNIGVGIQNNSNSTTT</sequence>
<dbReference type="EMBL" id="JWZT01000804">
    <property type="protein sequence ID" value="KII73484.1"/>
    <property type="molecule type" value="Genomic_DNA"/>
</dbReference>
<accession>A0A0C2J6N8</accession>
<keyword evidence="3" id="KW-1185">Reference proteome</keyword>
<gene>
    <name evidence="2" type="ORF">RF11_11813</name>
</gene>
<dbReference type="AlphaFoldDB" id="A0A0C2J6N8"/>
<dbReference type="Proteomes" id="UP000031668">
    <property type="component" value="Unassembled WGS sequence"/>
</dbReference>
<reference evidence="2 3" key="1">
    <citation type="journal article" date="2014" name="Genome Biol. Evol.">
        <title>The genome of the myxosporean Thelohanellus kitauei shows adaptations to nutrient acquisition within its fish host.</title>
        <authorList>
            <person name="Yang Y."/>
            <person name="Xiong J."/>
            <person name="Zhou Z."/>
            <person name="Huo F."/>
            <person name="Miao W."/>
            <person name="Ran C."/>
            <person name="Liu Y."/>
            <person name="Zhang J."/>
            <person name="Feng J."/>
            <person name="Wang M."/>
            <person name="Wang M."/>
            <person name="Wang L."/>
            <person name="Yao B."/>
        </authorList>
    </citation>
    <scope>NUCLEOTIDE SEQUENCE [LARGE SCALE GENOMIC DNA]</scope>
    <source>
        <strain evidence="2">Wuqing</strain>
    </source>
</reference>